<keyword evidence="2" id="KW-1185">Reference proteome</keyword>
<dbReference type="EMBL" id="OX465082">
    <property type="protein sequence ID" value="CAI9291334.1"/>
    <property type="molecule type" value="Genomic_DNA"/>
</dbReference>
<proteinExistence type="predicted"/>
<evidence type="ECO:0000313" key="1">
    <source>
        <dbReference type="EMBL" id="CAI9291334.1"/>
    </source>
</evidence>
<accession>A0AA35ZFS4</accession>
<evidence type="ECO:0000313" key="2">
    <source>
        <dbReference type="Proteomes" id="UP001177003"/>
    </source>
</evidence>
<sequence length="160" mass="18111">MGSFQIRLLEVLECSYLDWAFVAICGFSMNPFPELFFNGKKVLQNEKLMVDTPAQMIRLLGSKYSNPGLRKLVDWTVLTLPGFGIIDPAGPKPGKKRRVPQGFNPRRLGIFPWSKSMCILWVKAECPQTFCDSIPMEMFVIEFSWISIGLSTKILSGTQE</sequence>
<name>A0AA35ZFS4_LACSI</name>
<organism evidence="1 2">
    <name type="scientific">Lactuca saligna</name>
    <name type="common">Willowleaf lettuce</name>
    <dbReference type="NCBI Taxonomy" id="75948"/>
    <lineage>
        <taxon>Eukaryota</taxon>
        <taxon>Viridiplantae</taxon>
        <taxon>Streptophyta</taxon>
        <taxon>Embryophyta</taxon>
        <taxon>Tracheophyta</taxon>
        <taxon>Spermatophyta</taxon>
        <taxon>Magnoliopsida</taxon>
        <taxon>eudicotyledons</taxon>
        <taxon>Gunneridae</taxon>
        <taxon>Pentapetalae</taxon>
        <taxon>asterids</taxon>
        <taxon>campanulids</taxon>
        <taxon>Asterales</taxon>
        <taxon>Asteraceae</taxon>
        <taxon>Cichorioideae</taxon>
        <taxon>Cichorieae</taxon>
        <taxon>Lactucinae</taxon>
        <taxon>Lactuca</taxon>
    </lineage>
</organism>
<protein>
    <submittedName>
        <fullName evidence="1">Uncharacterized protein</fullName>
    </submittedName>
</protein>
<dbReference type="AlphaFoldDB" id="A0AA35ZFS4"/>
<reference evidence="1" key="1">
    <citation type="submission" date="2023-04" db="EMBL/GenBank/DDBJ databases">
        <authorList>
            <person name="Vijverberg K."/>
            <person name="Xiong W."/>
            <person name="Schranz E."/>
        </authorList>
    </citation>
    <scope>NUCLEOTIDE SEQUENCE</scope>
</reference>
<dbReference type="Proteomes" id="UP001177003">
    <property type="component" value="Chromosome 6"/>
</dbReference>
<gene>
    <name evidence="1" type="ORF">LSALG_LOCUS30474</name>
</gene>